<dbReference type="InterPro" id="IPR032465">
    <property type="entry name" value="ACMSD"/>
</dbReference>
<proteinExistence type="predicted"/>
<gene>
    <name evidence="2" type="ORF">C7Y72_16695</name>
</gene>
<keyword evidence="3" id="KW-1185">Reference proteome</keyword>
<keyword evidence="2" id="KW-0378">Hydrolase</keyword>
<organism evidence="2 3">
    <name type="scientific">Paraconexibacter algicola</name>
    <dbReference type="NCBI Taxonomy" id="2133960"/>
    <lineage>
        <taxon>Bacteria</taxon>
        <taxon>Bacillati</taxon>
        <taxon>Actinomycetota</taxon>
        <taxon>Thermoleophilia</taxon>
        <taxon>Solirubrobacterales</taxon>
        <taxon>Paraconexibacteraceae</taxon>
        <taxon>Paraconexibacter</taxon>
    </lineage>
</organism>
<name>A0A2T4UFL9_9ACTN</name>
<dbReference type="PANTHER" id="PTHR21240:SF28">
    <property type="entry name" value="ISO-OROTATE DECARBOXYLASE (EUROFUNG)"/>
    <property type="match status" value="1"/>
</dbReference>
<dbReference type="GO" id="GO:0019748">
    <property type="term" value="P:secondary metabolic process"/>
    <property type="evidence" value="ECO:0007669"/>
    <property type="project" value="TreeGrafter"/>
</dbReference>
<evidence type="ECO:0000313" key="2">
    <source>
        <dbReference type="EMBL" id="PTL56586.1"/>
    </source>
</evidence>
<dbReference type="GO" id="GO:0005737">
    <property type="term" value="C:cytoplasm"/>
    <property type="evidence" value="ECO:0007669"/>
    <property type="project" value="TreeGrafter"/>
</dbReference>
<dbReference type="GO" id="GO:0016787">
    <property type="term" value="F:hydrolase activity"/>
    <property type="evidence" value="ECO:0007669"/>
    <property type="project" value="UniProtKB-KW"/>
</dbReference>
<dbReference type="SUPFAM" id="SSF51556">
    <property type="entry name" value="Metallo-dependent hydrolases"/>
    <property type="match status" value="1"/>
</dbReference>
<sequence>MSGIDVHQHLWPEPLLELLAARTTPPCARWDHGVWRVSIPGEHDFLLPPHSGEPEDRAQAVRDAGLRRALVALSSVWGIESLPASQARPLLDAWTDAIAALPDELGGWGAVSLDQPDPAEVDHVLDAGAVGVCLPASALADPVGVERVLPLLERLESRLAPLFVHPGPAPWRGHPAATVQAAWWLPTTRYVHDVHDAWHAFAAFGRPALPRLRVVWSFLAGLAPLHAERHAARGGLAVGATDPLSFYEPSSYGPRALRQIACAVGTGQLVHGTDAPVVQADTDPWSGLGTDALLLARGDNADRLLGTAWVAA</sequence>
<dbReference type="OrthoDB" id="4456265at2"/>
<evidence type="ECO:0000313" key="3">
    <source>
        <dbReference type="Proteomes" id="UP000240739"/>
    </source>
</evidence>
<dbReference type="GO" id="GO:0016831">
    <property type="term" value="F:carboxy-lyase activity"/>
    <property type="evidence" value="ECO:0007669"/>
    <property type="project" value="InterPro"/>
</dbReference>
<dbReference type="EMBL" id="PYYB01000002">
    <property type="protein sequence ID" value="PTL56586.1"/>
    <property type="molecule type" value="Genomic_DNA"/>
</dbReference>
<evidence type="ECO:0000256" key="1">
    <source>
        <dbReference type="ARBA" id="ARBA00023239"/>
    </source>
</evidence>
<accession>A0A2T4UFL9</accession>
<dbReference type="Gene3D" id="3.20.20.140">
    <property type="entry name" value="Metal-dependent hydrolases"/>
    <property type="match status" value="1"/>
</dbReference>
<comment type="caution">
    <text evidence="2">The sequence shown here is derived from an EMBL/GenBank/DDBJ whole genome shotgun (WGS) entry which is preliminary data.</text>
</comment>
<dbReference type="InterPro" id="IPR032466">
    <property type="entry name" value="Metal_Hydrolase"/>
</dbReference>
<keyword evidence="1" id="KW-0456">Lyase</keyword>
<reference evidence="2 3" key="1">
    <citation type="submission" date="2018-03" db="EMBL/GenBank/DDBJ databases">
        <title>Aquarubrobacter algicola gen. nov., sp. nov., a novel actinobacterium isolated from shallow eutrophic lake during the end of cyanobacterial harmful algal blooms.</title>
        <authorList>
            <person name="Chun S.J."/>
        </authorList>
    </citation>
    <scope>NUCLEOTIDE SEQUENCE [LARGE SCALE GENOMIC DNA]</scope>
    <source>
        <strain evidence="2 3">Seoho-28</strain>
    </source>
</reference>
<dbReference type="PANTHER" id="PTHR21240">
    <property type="entry name" value="2-AMINO-3-CARBOXYLMUCONATE-6-SEMIALDEHYDE DECARBOXYLASE"/>
    <property type="match status" value="1"/>
</dbReference>
<dbReference type="Proteomes" id="UP000240739">
    <property type="component" value="Unassembled WGS sequence"/>
</dbReference>
<dbReference type="RefSeq" id="WP_107570305.1">
    <property type="nucleotide sequence ID" value="NZ_PYYB01000002.1"/>
</dbReference>
<dbReference type="AlphaFoldDB" id="A0A2T4UFL9"/>
<protein>
    <submittedName>
        <fullName evidence="2">Amidohydrolase</fullName>
    </submittedName>
</protein>